<dbReference type="InterPro" id="IPR052293">
    <property type="entry name" value="SRRP"/>
</dbReference>
<dbReference type="PANTHER" id="PTHR12239">
    <property type="entry name" value="PROTEIN CBG20215-RELATED"/>
    <property type="match status" value="1"/>
</dbReference>
<organism evidence="2 3">
    <name type="scientific">Paramecium tetraurelia</name>
    <dbReference type="NCBI Taxonomy" id="5888"/>
    <lineage>
        <taxon>Eukaryota</taxon>
        <taxon>Sar</taxon>
        <taxon>Alveolata</taxon>
        <taxon>Ciliophora</taxon>
        <taxon>Intramacronucleata</taxon>
        <taxon>Oligohymenophorea</taxon>
        <taxon>Peniculida</taxon>
        <taxon>Parameciidae</taxon>
        <taxon>Paramecium</taxon>
    </lineage>
</organism>
<dbReference type="PANTHER" id="PTHR12239:SF41">
    <property type="entry name" value="MEMBRANE ASSOCIATED PROTEIN, PUTATIVE-RELATED"/>
    <property type="match status" value="1"/>
</dbReference>
<accession>A0D9X6</accession>
<dbReference type="eggNOG" id="ENOG502R2X5">
    <property type="taxonomic scope" value="Eukaryota"/>
</dbReference>
<protein>
    <submittedName>
        <fullName evidence="2">Uncharacterized protein</fullName>
    </submittedName>
</protein>
<dbReference type="HOGENOM" id="CLU_028513_0_0_1"/>
<evidence type="ECO:0000313" key="3">
    <source>
        <dbReference type="Proteomes" id="UP000000600"/>
    </source>
</evidence>
<name>A0D9X6_PARTE</name>
<dbReference type="CDD" id="cd00882">
    <property type="entry name" value="Ras_like_GTPase"/>
    <property type="match status" value="1"/>
</dbReference>
<dbReference type="InParanoid" id="A0D9X6"/>
<feature type="region of interest" description="Disordered" evidence="1">
    <location>
        <begin position="504"/>
        <end position="527"/>
    </location>
</feature>
<dbReference type="Gene3D" id="3.40.50.300">
    <property type="entry name" value="P-loop containing nucleotide triphosphate hydrolases"/>
    <property type="match status" value="1"/>
</dbReference>
<dbReference type="KEGG" id="ptm:GSPATT00014775001"/>
<dbReference type="GeneID" id="5033025"/>
<feature type="compositionally biased region" description="Basic and acidic residues" evidence="1">
    <location>
        <begin position="518"/>
        <end position="527"/>
    </location>
</feature>
<reference evidence="2 3" key="1">
    <citation type="journal article" date="2006" name="Nature">
        <title>Global trends of whole-genome duplications revealed by the ciliate Paramecium tetraurelia.</title>
        <authorList>
            <consortium name="Genoscope"/>
            <person name="Aury J.-M."/>
            <person name="Jaillon O."/>
            <person name="Duret L."/>
            <person name="Noel B."/>
            <person name="Jubin C."/>
            <person name="Porcel B.M."/>
            <person name="Segurens B."/>
            <person name="Daubin V."/>
            <person name="Anthouard V."/>
            <person name="Aiach N."/>
            <person name="Arnaiz O."/>
            <person name="Billaut A."/>
            <person name="Beisson J."/>
            <person name="Blanc I."/>
            <person name="Bouhouche K."/>
            <person name="Camara F."/>
            <person name="Duharcourt S."/>
            <person name="Guigo R."/>
            <person name="Gogendeau D."/>
            <person name="Katinka M."/>
            <person name="Keller A.-M."/>
            <person name="Kissmehl R."/>
            <person name="Klotz C."/>
            <person name="Koll F."/>
            <person name="Le Moue A."/>
            <person name="Lepere C."/>
            <person name="Malinsky S."/>
            <person name="Nowacki M."/>
            <person name="Nowak J.K."/>
            <person name="Plattner H."/>
            <person name="Poulain J."/>
            <person name="Ruiz F."/>
            <person name="Serrano V."/>
            <person name="Zagulski M."/>
            <person name="Dessen P."/>
            <person name="Betermier M."/>
            <person name="Weissenbach J."/>
            <person name="Scarpelli C."/>
            <person name="Schachter V."/>
            <person name="Sperling L."/>
            <person name="Meyer E."/>
            <person name="Cohen J."/>
            <person name="Wincker P."/>
        </authorList>
    </citation>
    <scope>NUCLEOTIDE SEQUENCE [LARGE SCALE GENOMIC DNA]</scope>
    <source>
        <strain evidence="2 3">Stock d4-2</strain>
    </source>
</reference>
<feature type="compositionally biased region" description="Low complexity" evidence="1">
    <location>
        <begin position="507"/>
        <end position="517"/>
    </location>
</feature>
<dbReference type="SUPFAM" id="SSF52540">
    <property type="entry name" value="P-loop containing nucleoside triphosphate hydrolases"/>
    <property type="match status" value="2"/>
</dbReference>
<dbReference type="InterPro" id="IPR027417">
    <property type="entry name" value="P-loop_NTPase"/>
</dbReference>
<evidence type="ECO:0000313" key="2">
    <source>
        <dbReference type="EMBL" id="CAK79843.1"/>
    </source>
</evidence>
<dbReference type="RefSeq" id="XP_001447240.1">
    <property type="nucleotide sequence ID" value="XM_001447203.1"/>
</dbReference>
<dbReference type="STRING" id="5888.A0D9X6"/>
<proteinExistence type="predicted"/>
<gene>
    <name evidence="2" type="ORF">GSPATT00014775001</name>
</gene>
<dbReference type="EMBL" id="CT868341">
    <property type="protein sequence ID" value="CAK79843.1"/>
    <property type="molecule type" value="Genomic_DNA"/>
</dbReference>
<keyword evidence="3" id="KW-1185">Reference proteome</keyword>
<feature type="region of interest" description="Disordered" evidence="1">
    <location>
        <begin position="389"/>
        <end position="490"/>
    </location>
</feature>
<feature type="compositionally biased region" description="Basic and acidic residues" evidence="1">
    <location>
        <begin position="389"/>
        <end position="478"/>
    </location>
</feature>
<dbReference type="Proteomes" id="UP000000600">
    <property type="component" value="Unassembled WGS sequence"/>
</dbReference>
<sequence>METQLTENNLLELRKRMISLFDECINNHKPSTTITLLVGLTGAGKSTIFNFLCGAEFVYNGRQLELKQNSDQFSIMKGGMVSVTKEPKFYMNNNNKHLLIDFPGFQDTTGNVDQLLFDLLFNKIVSMGEVKIIYVINNPNNNLPTRGTDLQAFISQLDNPHFNLLLNCYNDDLDDEELINDIKEQLKQTKFQSNIDKIIVQRKGKRDNLDEVFKDNHRQIFWNQIQAMNKVQIKPRNIPKSQLISEFLISEATNKIQENVKIMQDFFNIKSDETNQQQNDDMLADLKIFKDLMQNDKNLTALQWFEQFINICEKLTNSGKQQQTKIGKDFISLFQYFEQFKEFINGYQLLQTINEFGKQAFKQIEILIDTKIELIEKLKQAEEERLKAEQEKQKAEEDARKEKQERQKAEKERQKAEQDAIKEKQERQKAEQDAIKEKQERQKAEEERQRTEEKRRAEENRWAEEKRRAEQDRQRQQTEIDSLNRQYKLQEEKIRMQQRNLEEQQTKMENQQKQMQQESKRNLEEQQRREIENKQIQERERLKIEQEQKHQLIKKEREAKVISESVLYKASEYSNQELNMRLDILIAEKNKYINEQFELRNSLFGGADWWWVYYSKIGDYEREIQYILDHVNFHWMQLEYSSHD</sequence>
<dbReference type="OrthoDB" id="8954335at2759"/>
<dbReference type="AlphaFoldDB" id="A0D9X6"/>
<evidence type="ECO:0000256" key="1">
    <source>
        <dbReference type="SAM" id="MobiDB-lite"/>
    </source>
</evidence>